<dbReference type="Pfam" id="PF21352">
    <property type="entry name" value="Zn_ribbon_Thio2"/>
    <property type="match status" value="1"/>
</dbReference>
<keyword evidence="4" id="KW-0676">Redox-active center</keyword>
<dbReference type="GO" id="GO:0015035">
    <property type="term" value="F:protein-disulfide reductase activity"/>
    <property type="evidence" value="ECO:0007669"/>
    <property type="project" value="TreeGrafter"/>
</dbReference>
<dbReference type="InterPro" id="IPR049299">
    <property type="entry name" value="Thio2_N"/>
</dbReference>
<dbReference type="Pfam" id="PF00085">
    <property type="entry name" value="Thioredoxin"/>
    <property type="match status" value="1"/>
</dbReference>
<dbReference type="RefSeq" id="WP_072702494.1">
    <property type="nucleotide sequence ID" value="NZ_FMJB01000011.1"/>
</dbReference>
<dbReference type="InterPro" id="IPR036249">
    <property type="entry name" value="Thioredoxin-like_sf"/>
</dbReference>
<name>A0A1M4MUY7_9RHOB</name>
<dbReference type="GO" id="GO:0045454">
    <property type="term" value="P:cell redox homeostasis"/>
    <property type="evidence" value="ECO:0007669"/>
    <property type="project" value="TreeGrafter"/>
</dbReference>
<evidence type="ECO:0000256" key="1">
    <source>
        <dbReference type="ARBA" id="ARBA00022448"/>
    </source>
</evidence>
<dbReference type="Proteomes" id="UP000184085">
    <property type="component" value="Unassembled WGS sequence"/>
</dbReference>
<evidence type="ECO:0000256" key="3">
    <source>
        <dbReference type="ARBA" id="ARBA00023157"/>
    </source>
</evidence>
<accession>A0A1M4MUY7</accession>
<dbReference type="GO" id="GO:0005829">
    <property type="term" value="C:cytosol"/>
    <property type="evidence" value="ECO:0007669"/>
    <property type="project" value="TreeGrafter"/>
</dbReference>
<evidence type="ECO:0000313" key="6">
    <source>
        <dbReference type="EMBL" id="SCM65980.1"/>
    </source>
</evidence>
<keyword evidence="7" id="KW-1185">Reference proteome</keyword>
<keyword evidence="3" id="KW-1015">Disulfide bond</keyword>
<feature type="domain" description="Thioredoxin" evidence="5">
    <location>
        <begin position="21"/>
        <end position="145"/>
    </location>
</feature>
<protein>
    <recommendedName>
        <fullName evidence="5">Thioredoxin domain-containing protein</fullName>
    </recommendedName>
</protein>
<evidence type="ECO:0000256" key="2">
    <source>
        <dbReference type="ARBA" id="ARBA00022982"/>
    </source>
</evidence>
<dbReference type="PROSITE" id="PS00194">
    <property type="entry name" value="THIOREDOXIN_1"/>
    <property type="match status" value="1"/>
</dbReference>
<evidence type="ECO:0000256" key="4">
    <source>
        <dbReference type="ARBA" id="ARBA00023284"/>
    </source>
</evidence>
<dbReference type="InterPro" id="IPR017937">
    <property type="entry name" value="Thioredoxin_CS"/>
</dbReference>
<organism evidence="6 7">
    <name type="scientific">Donghicola eburneus</name>
    <dbReference type="NCBI Taxonomy" id="393278"/>
    <lineage>
        <taxon>Bacteria</taxon>
        <taxon>Pseudomonadati</taxon>
        <taxon>Pseudomonadota</taxon>
        <taxon>Alphaproteobacteria</taxon>
        <taxon>Rhodobacterales</taxon>
        <taxon>Roseobacteraceae</taxon>
        <taxon>Donghicola</taxon>
    </lineage>
</organism>
<dbReference type="Gene3D" id="3.40.30.10">
    <property type="entry name" value="Glutaredoxin"/>
    <property type="match status" value="1"/>
</dbReference>
<dbReference type="PANTHER" id="PTHR45663:SF11">
    <property type="entry name" value="GEO12009P1"/>
    <property type="match status" value="1"/>
</dbReference>
<dbReference type="PANTHER" id="PTHR45663">
    <property type="entry name" value="GEO12009P1"/>
    <property type="match status" value="1"/>
</dbReference>
<evidence type="ECO:0000259" key="5">
    <source>
        <dbReference type="PROSITE" id="PS51352"/>
    </source>
</evidence>
<dbReference type="Gene3D" id="2.30.30.380">
    <property type="entry name" value="Zn-finger domain of Sec23/24"/>
    <property type="match status" value="1"/>
</dbReference>
<dbReference type="PROSITE" id="PS51352">
    <property type="entry name" value="THIOREDOXIN_2"/>
    <property type="match status" value="1"/>
</dbReference>
<keyword evidence="2" id="KW-0249">Electron transport</keyword>
<dbReference type="InterPro" id="IPR013766">
    <property type="entry name" value="Thioredoxin_domain"/>
</dbReference>
<proteinExistence type="predicted"/>
<keyword evidence="1" id="KW-0813">Transport</keyword>
<sequence length="149" mass="16065">MAQNDRLTCLDCGTPNRVPPEKLGDNPKCGKCGGWLITGKVAEISPSTLQKAAQDTALPLVVDFWAPWCGPCRAMAPQFSMAAERLKGSVRLAKLNTEQHQTVNGRYNIRGIPAMIGFRNGREVGRQVGALQMAGIVQFANGLTSVKAR</sequence>
<dbReference type="EMBL" id="FMJB01000011">
    <property type="protein sequence ID" value="SCM65980.1"/>
    <property type="molecule type" value="Genomic_DNA"/>
</dbReference>
<evidence type="ECO:0000313" key="7">
    <source>
        <dbReference type="Proteomes" id="UP000184085"/>
    </source>
</evidence>
<dbReference type="CDD" id="cd02947">
    <property type="entry name" value="TRX_family"/>
    <property type="match status" value="1"/>
</dbReference>
<gene>
    <name evidence="6" type="ORF">KARMA_0151</name>
</gene>
<dbReference type="AlphaFoldDB" id="A0A1M4MUY7"/>
<dbReference type="PRINTS" id="PR00421">
    <property type="entry name" value="THIOREDOXIN"/>
</dbReference>
<dbReference type="NCBIfam" id="NF008229">
    <property type="entry name" value="PRK10996.1"/>
    <property type="match status" value="1"/>
</dbReference>
<dbReference type="SUPFAM" id="SSF52833">
    <property type="entry name" value="Thioredoxin-like"/>
    <property type="match status" value="1"/>
</dbReference>
<reference evidence="7" key="1">
    <citation type="submission" date="2016-09" db="EMBL/GenBank/DDBJ databases">
        <authorList>
            <person name="Wibberg D."/>
        </authorList>
    </citation>
    <scope>NUCLEOTIDE SEQUENCE [LARGE SCALE GENOMIC DNA]</scope>
</reference>